<accession>A0A8H7N7M2</accession>
<evidence type="ECO:0000313" key="2">
    <source>
        <dbReference type="Proteomes" id="UP000616885"/>
    </source>
</evidence>
<organism evidence="1 2">
    <name type="scientific">Bionectria ochroleuca</name>
    <name type="common">Gliocladium roseum</name>
    <dbReference type="NCBI Taxonomy" id="29856"/>
    <lineage>
        <taxon>Eukaryota</taxon>
        <taxon>Fungi</taxon>
        <taxon>Dikarya</taxon>
        <taxon>Ascomycota</taxon>
        <taxon>Pezizomycotina</taxon>
        <taxon>Sordariomycetes</taxon>
        <taxon>Hypocreomycetidae</taxon>
        <taxon>Hypocreales</taxon>
        <taxon>Bionectriaceae</taxon>
        <taxon>Clonostachys</taxon>
    </lineage>
</organism>
<sequence>MVPSRSPGASIEMKFGFALLVWLLSFPFLPSPWMLLRFNSNPANFPSLERSLLYPHHHPMPRGMWIIETLNTPFRRHSSVAGWLQQAILAPPLLYDGSGFLFS</sequence>
<evidence type="ECO:0000313" key="1">
    <source>
        <dbReference type="EMBL" id="KAF9750646.1"/>
    </source>
</evidence>
<dbReference type="EMBL" id="JADCTT010000006">
    <property type="protein sequence ID" value="KAF9750646.1"/>
    <property type="molecule type" value="Genomic_DNA"/>
</dbReference>
<dbReference type="AlphaFoldDB" id="A0A8H7N7M2"/>
<name>A0A8H7N7M2_BIOOC</name>
<proteinExistence type="predicted"/>
<gene>
    <name evidence="1" type="ORF">IM811_014866</name>
</gene>
<protein>
    <submittedName>
        <fullName evidence="1">Uncharacterized protein</fullName>
    </submittedName>
</protein>
<dbReference type="Proteomes" id="UP000616885">
    <property type="component" value="Unassembled WGS sequence"/>
</dbReference>
<reference evidence="1" key="1">
    <citation type="submission" date="2020-10" db="EMBL/GenBank/DDBJ databases">
        <title>High-Quality Genome Resource of Clonostachys rosea strain S41 by Oxford Nanopore Long-Read Sequencing.</title>
        <authorList>
            <person name="Wang H."/>
        </authorList>
    </citation>
    <scope>NUCLEOTIDE SEQUENCE</scope>
    <source>
        <strain evidence="1">S41</strain>
    </source>
</reference>
<comment type="caution">
    <text evidence="1">The sequence shown here is derived from an EMBL/GenBank/DDBJ whole genome shotgun (WGS) entry which is preliminary data.</text>
</comment>